<evidence type="ECO:0000256" key="1">
    <source>
        <dbReference type="ARBA" id="ARBA00004948"/>
    </source>
</evidence>
<dbReference type="FunFam" id="3.40.1190.20:FF:000003">
    <property type="entry name" value="Phosphomethylpyrimidine kinase ThiD"/>
    <property type="match status" value="1"/>
</dbReference>
<organism evidence="8 9">
    <name type="scientific">Acidocella aminolytica 101 = DSM 11237</name>
    <dbReference type="NCBI Taxonomy" id="1120923"/>
    <lineage>
        <taxon>Bacteria</taxon>
        <taxon>Pseudomonadati</taxon>
        <taxon>Pseudomonadota</taxon>
        <taxon>Alphaproteobacteria</taxon>
        <taxon>Acetobacterales</taxon>
        <taxon>Acidocellaceae</taxon>
        <taxon>Acidocella</taxon>
    </lineage>
</organism>
<dbReference type="InterPro" id="IPR029056">
    <property type="entry name" value="Ribokinase-like"/>
</dbReference>
<evidence type="ECO:0000256" key="4">
    <source>
        <dbReference type="ARBA" id="ARBA00022741"/>
    </source>
</evidence>
<sequence>MIARVLTIAGSDSGGGAGIEADLKTITALGAYGCTAITGLTAQNTLGVQGVHPLPADFVALCIRAVLSDIGVDAIKLGMLTNEPIIRAVATHLPPNVPVVLDPVMISTSGATLLPDDAISALVSELISKATVITPNLPEASKITGLPVATEAQRIAAGRRLLEMGAKAALVKGGHGEGVDLTDLLITAEDVVSITLPRLETRNTHGTGCTMSSAIATGLAQGMRLEEAVRRARAYLQEAIRTAPNLGAGHGPVNHLTRLEG</sequence>
<evidence type="ECO:0000256" key="3">
    <source>
        <dbReference type="ARBA" id="ARBA00022679"/>
    </source>
</evidence>
<dbReference type="GO" id="GO:0008972">
    <property type="term" value="F:phosphomethylpyrimidine kinase activity"/>
    <property type="evidence" value="ECO:0007669"/>
    <property type="project" value="InterPro"/>
</dbReference>
<dbReference type="InterPro" id="IPR013749">
    <property type="entry name" value="PM/HMP-P_kinase-1"/>
</dbReference>
<dbReference type="SUPFAM" id="SSF53613">
    <property type="entry name" value="Ribokinase-like"/>
    <property type="match status" value="1"/>
</dbReference>
<keyword evidence="3" id="KW-0808">Transferase</keyword>
<accession>A0A0D6PJ90</accession>
<dbReference type="NCBIfam" id="TIGR00097">
    <property type="entry name" value="HMP-P_kinase"/>
    <property type="match status" value="1"/>
</dbReference>
<comment type="caution">
    <text evidence="8">The sequence shown here is derived from an EMBL/GenBank/DDBJ whole genome shotgun (WGS) entry which is preliminary data.</text>
</comment>
<dbReference type="GO" id="GO:0008902">
    <property type="term" value="F:hydroxymethylpyrimidine kinase activity"/>
    <property type="evidence" value="ECO:0007669"/>
    <property type="project" value="UniProtKB-EC"/>
</dbReference>
<evidence type="ECO:0000313" key="8">
    <source>
        <dbReference type="EMBL" id="GAN81737.1"/>
    </source>
</evidence>
<dbReference type="PANTHER" id="PTHR20858:SF17">
    <property type="entry name" value="HYDROXYMETHYLPYRIMIDINE_PHOSPHOMETHYLPYRIMIDINE KINASE THI20-RELATED"/>
    <property type="match status" value="1"/>
</dbReference>
<dbReference type="Pfam" id="PF08543">
    <property type="entry name" value="Phos_pyr_kin"/>
    <property type="match status" value="1"/>
</dbReference>
<dbReference type="OrthoDB" id="9810880at2"/>
<evidence type="ECO:0000259" key="7">
    <source>
        <dbReference type="Pfam" id="PF08543"/>
    </source>
</evidence>
<evidence type="ECO:0000256" key="2">
    <source>
        <dbReference type="ARBA" id="ARBA00012135"/>
    </source>
</evidence>
<keyword evidence="6" id="KW-0067">ATP-binding</keyword>
<comment type="pathway">
    <text evidence="1">Cofactor biosynthesis; thiamine diphosphate biosynthesis.</text>
</comment>
<dbReference type="InterPro" id="IPR004399">
    <property type="entry name" value="HMP/HMP-P_kinase_dom"/>
</dbReference>
<proteinExistence type="predicted"/>
<dbReference type="RefSeq" id="WP_048880123.1">
    <property type="nucleotide sequence ID" value="NZ_BANC01000112.1"/>
</dbReference>
<dbReference type="GO" id="GO:0005524">
    <property type="term" value="F:ATP binding"/>
    <property type="evidence" value="ECO:0007669"/>
    <property type="project" value="UniProtKB-KW"/>
</dbReference>
<dbReference type="AlphaFoldDB" id="A0A0D6PJ90"/>
<dbReference type="GO" id="GO:0009229">
    <property type="term" value="P:thiamine diphosphate biosynthetic process"/>
    <property type="evidence" value="ECO:0007669"/>
    <property type="project" value="UniProtKB-UniPathway"/>
</dbReference>
<evidence type="ECO:0000256" key="6">
    <source>
        <dbReference type="ARBA" id="ARBA00022840"/>
    </source>
</evidence>
<dbReference type="GO" id="GO:0005829">
    <property type="term" value="C:cytosol"/>
    <property type="evidence" value="ECO:0007669"/>
    <property type="project" value="TreeGrafter"/>
</dbReference>
<dbReference type="EMBL" id="BANC01000112">
    <property type="protein sequence ID" value="GAN81737.1"/>
    <property type="molecule type" value="Genomic_DNA"/>
</dbReference>
<dbReference type="Proteomes" id="UP000032668">
    <property type="component" value="Unassembled WGS sequence"/>
</dbReference>
<protein>
    <recommendedName>
        <fullName evidence="2">hydroxymethylpyrimidine kinase</fullName>
        <ecNumber evidence="2">2.7.1.49</ecNumber>
    </recommendedName>
</protein>
<dbReference type="STRING" id="1120923.SAMN02746095_03252"/>
<dbReference type="PANTHER" id="PTHR20858">
    <property type="entry name" value="PHOSPHOMETHYLPYRIMIDINE KINASE"/>
    <property type="match status" value="1"/>
</dbReference>
<dbReference type="Gene3D" id="3.40.1190.20">
    <property type="match status" value="1"/>
</dbReference>
<dbReference type="CDD" id="cd01169">
    <property type="entry name" value="HMPP_kinase"/>
    <property type="match status" value="1"/>
</dbReference>
<feature type="domain" description="Pyridoxamine kinase/Phosphomethylpyrimidine kinase" evidence="7">
    <location>
        <begin position="12"/>
        <end position="254"/>
    </location>
</feature>
<keyword evidence="4" id="KW-0547">Nucleotide-binding</keyword>
<dbReference type="EC" id="2.7.1.49" evidence="2"/>
<name>A0A0D6PJ90_9PROT</name>
<dbReference type="UniPathway" id="UPA00060">
    <property type="reaction ID" value="UER00138"/>
</dbReference>
<dbReference type="GO" id="GO:0009228">
    <property type="term" value="P:thiamine biosynthetic process"/>
    <property type="evidence" value="ECO:0007669"/>
    <property type="project" value="InterPro"/>
</dbReference>
<gene>
    <name evidence="8" type="ORF">Aam_114_024</name>
</gene>
<evidence type="ECO:0000256" key="5">
    <source>
        <dbReference type="ARBA" id="ARBA00022777"/>
    </source>
</evidence>
<reference evidence="8 9" key="1">
    <citation type="submission" date="2012-11" db="EMBL/GenBank/DDBJ databases">
        <title>Whole genome sequence of Acidocella aminolytica 101 = DSM 11237.</title>
        <authorList>
            <person name="Azuma Y."/>
            <person name="Higashiura N."/>
            <person name="Hirakawa H."/>
            <person name="Matsushita K."/>
        </authorList>
    </citation>
    <scope>NUCLEOTIDE SEQUENCE [LARGE SCALE GENOMIC DNA]</scope>
    <source>
        <strain evidence="9">101 / DSM 11237</strain>
    </source>
</reference>
<evidence type="ECO:0000313" key="9">
    <source>
        <dbReference type="Proteomes" id="UP000032668"/>
    </source>
</evidence>
<keyword evidence="5 8" id="KW-0418">Kinase</keyword>
<keyword evidence="9" id="KW-1185">Reference proteome</keyword>